<dbReference type="Proteomes" id="UP000197138">
    <property type="component" value="Unassembled WGS sequence"/>
</dbReference>
<dbReference type="PANTHER" id="PTHR46782:SF2">
    <property type="entry name" value="OS07G0545900 PROTEIN"/>
    <property type="match status" value="1"/>
</dbReference>
<dbReference type="PANTHER" id="PTHR46782">
    <property type="entry name" value="OS01G0757700 PROTEIN"/>
    <property type="match status" value="1"/>
</dbReference>
<evidence type="ECO:0000313" key="1">
    <source>
        <dbReference type="EMBL" id="OWM83148.1"/>
    </source>
</evidence>
<organism evidence="1 2">
    <name type="scientific">Punica granatum</name>
    <name type="common">Pomegranate</name>
    <dbReference type="NCBI Taxonomy" id="22663"/>
    <lineage>
        <taxon>Eukaryota</taxon>
        <taxon>Viridiplantae</taxon>
        <taxon>Streptophyta</taxon>
        <taxon>Embryophyta</taxon>
        <taxon>Tracheophyta</taxon>
        <taxon>Spermatophyta</taxon>
        <taxon>Magnoliopsida</taxon>
        <taxon>eudicotyledons</taxon>
        <taxon>Gunneridae</taxon>
        <taxon>Pentapetalae</taxon>
        <taxon>rosids</taxon>
        <taxon>malvids</taxon>
        <taxon>Myrtales</taxon>
        <taxon>Lythraceae</taxon>
        <taxon>Punica</taxon>
    </lineage>
</organism>
<evidence type="ECO:0008006" key="3">
    <source>
        <dbReference type="Google" id="ProtNLM"/>
    </source>
</evidence>
<protein>
    <recommendedName>
        <fullName evidence="3">Pentatricopeptide repeat-containing protein At4g18975, chloroplastic</fullName>
    </recommendedName>
</protein>
<dbReference type="EMBL" id="MTKT01001935">
    <property type="protein sequence ID" value="OWM83148.1"/>
    <property type="molecule type" value="Genomic_DNA"/>
</dbReference>
<evidence type="ECO:0000313" key="2">
    <source>
        <dbReference type="Proteomes" id="UP000197138"/>
    </source>
</evidence>
<dbReference type="Gene3D" id="1.25.40.10">
    <property type="entry name" value="Tetratricopeptide repeat domain"/>
    <property type="match status" value="1"/>
</dbReference>
<reference evidence="2" key="1">
    <citation type="journal article" date="2017" name="Plant J.">
        <title>The pomegranate (Punica granatum L.) genome and the genomics of punicalagin biosynthesis.</title>
        <authorList>
            <person name="Qin G."/>
            <person name="Xu C."/>
            <person name="Ming R."/>
            <person name="Tang H."/>
            <person name="Guyot R."/>
            <person name="Kramer E.M."/>
            <person name="Hu Y."/>
            <person name="Yi X."/>
            <person name="Qi Y."/>
            <person name="Xu X."/>
            <person name="Gao Z."/>
            <person name="Pan H."/>
            <person name="Jian J."/>
            <person name="Tian Y."/>
            <person name="Yue Z."/>
            <person name="Xu Y."/>
        </authorList>
    </citation>
    <scope>NUCLEOTIDE SEQUENCE [LARGE SCALE GENOMIC DNA]</scope>
    <source>
        <strain evidence="2">cv. Dabenzi</strain>
    </source>
</reference>
<dbReference type="InterPro" id="IPR044646">
    <property type="entry name" value="EMB1417-like"/>
</dbReference>
<sequence>MPRYTNLISELTLSSPHLLGCFSLFALTSSSPSAVPYRRRLLPVAISNLRRPALSYSPSCPSLPFAASYPSLPPDHRRLLPLHASCPNHRPPVFSNEVMNTRVFGFSKCGAFTLQKPFVFPLFRAKEIHASSSKCGTSSSKCFHKNESMKSSLVPGAVKETMVKKIGKREHHVWKKRDSAGSGQKALNLLRIISDLPNEKEAVYGALDKWIAWETEFPLIAAAKALKILRKRSQWRCVIQVAKWMLSKGQGATMGTYDTLLLAFDMDQRVDEAESLWNMIVHAHTRSISKRLFSRMISLYDHHDMPDKIIEVFADMEELSVRPDEDTVRRVARAFRKLGEEEKQKIVLKRYLSKYKYAHFKGERVRVKRFSWDKE</sequence>
<gene>
    <name evidence="1" type="ORF">CDL15_Pgr011830</name>
</gene>
<accession>A0A218XEC0</accession>
<dbReference type="InterPro" id="IPR011990">
    <property type="entry name" value="TPR-like_helical_dom_sf"/>
</dbReference>
<proteinExistence type="predicted"/>
<dbReference type="AlphaFoldDB" id="A0A218XEC0"/>
<comment type="caution">
    <text evidence="1">The sequence shown here is derived from an EMBL/GenBank/DDBJ whole genome shotgun (WGS) entry which is preliminary data.</text>
</comment>
<name>A0A218XEC0_PUNGR</name>